<dbReference type="EMBL" id="JAEPWM010000004">
    <property type="protein sequence ID" value="MBK6006662.1"/>
    <property type="molecule type" value="Genomic_DNA"/>
</dbReference>
<dbReference type="Proteomes" id="UP000630528">
    <property type="component" value="Unassembled WGS sequence"/>
</dbReference>
<dbReference type="Gene3D" id="3.40.50.620">
    <property type="entry name" value="HUPs"/>
    <property type="match status" value="1"/>
</dbReference>
<dbReference type="InterPro" id="IPR014729">
    <property type="entry name" value="Rossmann-like_a/b/a_fold"/>
</dbReference>
<name>A0A934WMY3_9BURK</name>
<dbReference type="InterPro" id="IPR051599">
    <property type="entry name" value="Cell_Envelope_Assoc"/>
</dbReference>
<dbReference type="GO" id="GO:0000270">
    <property type="term" value="P:peptidoglycan metabolic process"/>
    <property type="evidence" value="ECO:0007669"/>
    <property type="project" value="TreeGrafter"/>
</dbReference>
<keyword evidence="4" id="KW-1185">Reference proteome</keyword>
<dbReference type="InterPro" id="IPR003848">
    <property type="entry name" value="DUF218"/>
</dbReference>
<comment type="caution">
    <text evidence="3">The sequence shown here is derived from an EMBL/GenBank/DDBJ whole genome shotgun (WGS) entry which is preliminary data.</text>
</comment>
<dbReference type="GO" id="GO:0043164">
    <property type="term" value="P:Gram-negative-bacterium-type cell wall biogenesis"/>
    <property type="evidence" value="ECO:0007669"/>
    <property type="project" value="TreeGrafter"/>
</dbReference>
<feature type="region of interest" description="Disordered" evidence="1">
    <location>
        <begin position="208"/>
        <end position="236"/>
    </location>
</feature>
<feature type="domain" description="DUF218" evidence="2">
    <location>
        <begin position="46"/>
        <end position="196"/>
    </location>
</feature>
<evidence type="ECO:0000313" key="4">
    <source>
        <dbReference type="Proteomes" id="UP000630528"/>
    </source>
</evidence>
<dbReference type="PANTHER" id="PTHR30336">
    <property type="entry name" value="INNER MEMBRANE PROTEIN, PROBABLE PERMEASE"/>
    <property type="match status" value="1"/>
</dbReference>
<dbReference type="GO" id="GO:0005886">
    <property type="term" value="C:plasma membrane"/>
    <property type="evidence" value="ECO:0007669"/>
    <property type="project" value="TreeGrafter"/>
</dbReference>
<evidence type="ECO:0000256" key="1">
    <source>
        <dbReference type="SAM" id="MobiDB-lite"/>
    </source>
</evidence>
<dbReference type="AlphaFoldDB" id="A0A934WMY3"/>
<dbReference type="Pfam" id="PF02698">
    <property type="entry name" value="DUF218"/>
    <property type="match status" value="1"/>
</dbReference>
<gene>
    <name evidence="3" type="ORF">JJB11_11220</name>
</gene>
<reference evidence="3" key="1">
    <citation type="journal article" date="2012" name="J. Microbiol. Biotechnol.">
        <title>Ramlibacter ginsenosidimutans sp. nov., with ginsenoside-converting activity.</title>
        <authorList>
            <person name="Wang L."/>
            <person name="An D.S."/>
            <person name="Kim S.G."/>
            <person name="Jin F.X."/>
            <person name="Kim S.C."/>
            <person name="Lee S.T."/>
            <person name="Im W.T."/>
        </authorList>
    </citation>
    <scope>NUCLEOTIDE SEQUENCE</scope>
    <source>
        <strain evidence="3">KACC 17527</strain>
    </source>
</reference>
<accession>A0A934WMY3</accession>
<sequence>MLGVLALVALASAWLRTTEAGARVMLAGLEWQSTPVDPQRVGEQAQAIAVLGGNLDRMDYGARLHQSTRVPLLVVGWGRPSARPARAARADPGTAYLLHKYGIAPRWVETQSTNTLENAVYSACLVSGMGVKRIALVTDPYHMPRASYLFRAAGFVVIPAPVPGGGPPRPRITLASFVPSQRGWDQARGPAHEWLGLVFGPVQRAIEGPRTCPSQDRRPSDKEGLRAGWMPPGSAG</sequence>
<feature type="compositionally biased region" description="Basic and acidic residues" evidence="1">
    <location>
        <begin position="215"/>
        <end position="225"/>
    </location>
</feature>
<protein>
    <submittedName>
        <fullName evidence="3">YdcF family protein</fullName>
    </submittedName>
</protein>
<evidence type="ECO:0000313" key="3">
    <source>
        <dbReference type="EMBL" id="MBK6006662.1"/>
    </source>
</evidence>
<evidence type="ECO:0000259" key="2">
    <source>
        <dbReference type="Pfam" id="PF02698"/>
    </source>
</evidence>
<organism evidence="3 4">
    <name type="scientific">Ramlibacter ginsenosidimutans</name>
    <dbReference type="NCBI Taxonomy" id="502333"/>
    <lineage>
        <taxon>Bacteria</taxon>
        <taxon>Pseudomonadati</taxon>
        <taxon>Pseudomonadota</taxon>
        <taxon>Betaproteobacteria</taxon>
        <taxon>Burkholderiales</taxon>
        <taxon>Comamonadaceae</taxon>
        <taxon>Ramlibacter</taxon>
    </lineage>
</organism>
<dbReference type="CDD" id="cd06259">
    <property type="entry name" value="YdcF-like"/>
    <property type="match status" value="1"/>
</dbReference>
<proteinExistence type="predicted"/>
<reference evidence="3" key="2">
    <citation type="submission" date="2021-01" db="EMBL/GenBank/DDBJ databases">
        <authorList>
            <person name="Kang M."/>
        </authorList>
    </citation>
    <scope>NUCLEOTIDE SEQUENCE</scope>
    <source>
        <strain evidence="3">KACC 17527</strain>
    </source>
</reference>
<dbReference type="PANTHER" id="PTHR30336:SF4">
    <property type="entry name" value="ENVELOPE BIOGENESIS FACTOR ELYC"/>
    <property type="match status" value="1"/>
</dbReference>